<dbReference type="InterPro" id="IPR007627">
    <property type="entry name" value="RNA_pol_sigma70_r2"/>
</dbReference>
<reference evidence="7 8" key="1">
    <citation type="submission" date="2018-08" db="EMBL/GenBank/DDBJ databases">
        <title>Pallidiluteibacterium maritimus gen. nov., sp. nov., isolated from coastal sediment.</title>
        <authorList>
            <person name="Zhou L.Y."/>
        </authorList>
    </citation>
    <scope>NUCLEOTIDE SEQUENCE [LARGE SCALE GENOMIC DNA]</scope>
    <source>
        <strain evidence="7 8">XSD2</strain>
    </source>
</reference>
<comment type="caution">
    <text evidence="7">The sequence shown here is derived from an EMBL/GenBank/DDBJ whole genome shotgun (WGS) entry which is preliminary data.</text>
</comment>
<dbReference type="InterPro" id="IPR014327">
    <property type="entry name" value="RNA_pol_sigma70_bacteroid"/>
</dbReference>
<dbReference type="InterPro" id="IPR036388">
    <property type="entry name" value="WH-like_DNA-bd_sf"/>
</dbReference>
<keyword evidence="3" id="KW-0731">Sigma factor</keyword>
<dbReference type="NCBIfam" id="TIGR02937">
    <property type="entry name" value="sigma70-ECF"/>
    <property type="match status" value="1"/>
</dbReference>
<dbReference type="OrthoDB" id="1120978at2"/>
<dbReference type="NCBIfam" id="TIGR02985">
    <property type="entry name" value="Sig70_bacteroi1"/>
    <property type="match status" value="1"/>
</dbReference>
<keyword evidence="2" id="KW-0805">Transcription regulation</keyword>
<evidence type="ECO:0000313" key="7">
    <source>
        <dbReference type="EMBL" id="RIJ46372.1"/>
    </source>
</evidence>
<dbReference type="Gene3D" id="1.10.10.10">
    <property type="entry name" value="Winged helix-like DNA-binding domain superfamily/Winged helix DNA-binding domain"/>
    <property type="match status" value="1"/>
</dbReference>
<dbReference type="GO" id="GO:0003677">
    <property type="term" value="F:DNA binding"/>
    <property type="evidence" value="ECO:0007669"/>
    <property type="project" value="InterPro"/>
</dbReference>
<dbReference type="InterPro" id="IPR013249">
    <property type="entry name" value="RNA_pol_sigma70_r4_t2"/>
</dbReference>
<dbReference type="GO" id="GO:0016987">
    <property type="term" value="F:sigma factor activity"/>
    <property type="evidence" value="ECO:0007669"/>
    <property type="project" value="UniProtKB-KW"/>
</dbReference>
<dbReference type="Pfam" id="PF08281">
    <property type="entry name" value="Sigma70_r4_2"/>
    <property type="match status" value="1"/>
</dbReference>
<dbReference type="Gene3D" id="1.10.1740.10">
    <property type="match status" value="1"/>
</dbReference>
<evidence type="ECO:0000259" key="5">
    <source>
        <dbReference type="Pfam" id="PF04542"/>
    </source>
</evidence>
<evidence type="ECO:0000256" key="3">
    <source>
        <dbReference type="ARBA" id="ARBA00023082"/>
    </source>
</evidence>
<feature type="domain" description="RNA polymerase sigma factor 70 region 4 type 2" evidence="6">
    <location>
        <begin position="155"/>
        <end position="206"/>
    </location>
</feature>
<accession>A0A399SUU3</accession>
<gene>
    <name evidence="7" type="ORF">D1614_19425</name>
</gene>
<dbReference type="InterPro" id="IPR013325">
    <property type="entry name" value="RNA_pol_sigma_r2"/>
</dbReference>
<dbReference type="InterPro" id="IPR039425">
    <property type="entry name" value="RNA_pol_sigma-70-like"/>
</dbReference>
<name>A0A399SUU3_9BACT</name>
<evidence type="ECO:0000259" key="6">
    <source>
        <dbReference type="Pfam" id="PF08281"/>
    </source>
</evidence>
<proteinExistence type="inferred from homology"/>
<feature type="domain" description="RNA polymerase sigma-70 region 2" evidence="5">
    <location>
        <begin position="54"/>
        <end position="115"/>
    </location>
</feature>
<dbReference type="Pfam" id="PF04542">
    <property type="entry name" value="Sigma70_r2"/>
    <property type="match status" value="1"/>
</dbReference>
<dbReference type="GO" id="GO:0006352">
    <property type="term" value="P:DNA-templated transcription initiation"/>
    <property type="evidence" value="ECO:0007669"/>
    <property type="project" value="InterPro"/>
</dbReference>
<sequence length="227" mass="26956">MRFDLSEIGDLFYKLFILVPGLCILHKGIRILETALNIELRKGNPSAYKELFVLLYPRLKSYCRLFIKEEAEVEDLIQETFIALWNKRENVRENNSIESLIFVMVRNRCLNHLKKVSLEQHRVDLENITINELQYLYQLDFSGKEEKSMEEMLIESFREIVGTLPDKMKEVFIQCKIEGRQQKQVAEEMGISLKTVEKHIAQAKYHIRKELIMRHPEMILVIMLYFS</sequence>
<dbReference type="PANTHER" id="PTHR43133:SF46">
    <property type="entry name" value="RNA POLYMERASE SIGMA-70 FACTOR ECF SUBFAMILY"/>
    <property type="match status" value="1"/>
</dbReference>
<protein>
    <submittedName>
        <fullName evidence="7">RNA polymerase sigma-70 factor</fullName>
    </submittedName>
</protein>
<evidence type="ECO:0000256" key="4">
    <source>
        <dbReference type="ARBA" id="ARBA00023163"/>
    </source>
</evidence>
<evidence type="ECO:0000256" key="1">
    <source>
        <dbReference type="ARBA" id="ARBA00010641"/>
    </source>
</evidence>
<evidence type="ECO:0000313" key="8">
    <source>
        <dbReference type="Proteomes" id="UP000265926"/>
    </source>
</evidence>
<dbReference type="EMBL" id="QWGR01000015">
    <property type="protein sequence ID" value="RIJ46372.1"/>
    <property type="molecule type" value="Genomic_DNA"/>
</dbReference>
<dbReference type="SUPFAM" id="SSF88946">
    <property type="entry name" value="Sigma2 domain of RNA polymerase sigma factors"/>
    <property type="match status" value="1"/>
</dbReference>
<keyword evidence="4" id="KW-0804">Transcription</keyword>
<dbReference type="PANTHER" id="PTHR43133">
    <property type="entry name" value="RNA POLYMERASE ECF-TYPE SIGMA FACTO"/>
    <property type="match status" value="1"/>
</dbReference>
<evidence type="ECO:0000256" key="2">
    <source>
        <dbReference type="ARBA" id="ARBA00023015"/>
    </source>
</evidence>
<comment type="similarity">
    <text evidence="1">Belongs to the sigma-70 factor family. ECF subfamily.</text>
</comment>
<keyword evidence="8" id="KW-1185">Reference proteome</keyword>
<dbReference type="InterPro" id="IPR013324">
    <property type="entry name" value="RNA_pol_sigma_r3/r4-like"/>
</dbReference>
<dbReference type="InterPro" id="IPR014284">
    <property type="entry name" value="RNA_pol_sigma-70_dom"/>
</dbReference>
<dbReference type="SUPFAM" id="SSF88659">
    <property type="entry name" value="Sigma3 and sigma4 domains of RNA polymerase sigma factors"/>
    <property type="match status" value="1"/>
</dbReference>
<organism evidence="7 8">
    <name type="scientific">Maribellus luteus</name>
    <dbReference type="NCBI Taxonomy" id="2305463"/>
    <lineage>
        <taxon>Bacteria</taxon>
        <taxon>Pseudomonadati</taxon>
        <taxon>Bacteroidota</taxon>
        <taxon>Bacteroidia</taxon>
        <taxon>Marinilabiliales</taxon>
        <taxon>Prolixibacteraceae</taxon>
        <taxon>Maribellus</taxon>
    </lineage>
</organism>
<dbReference type="Proteomes" id="UP000265926">
    <property type="component" value="Unassembled WGS sequence"/>
</dbReference>
<dbReference type="AlphaFoldDB" id="A0A399SUU3"/>